<sequence length="51" mass="5638">DLQRINADSVGASLNAVMGAFRDPDSIRPDLDTISFYFDTFASVLRNDSRS</sequence>
<dbReference type="EMBL" id="LAZR01016102">
    <property type="protein sequence ID" value="KKM05957.1"/>
    <property type="molecule type" value="Genomic_DNA"/>
</dbReference>
<evidence type="ECO:0000313" key="1">
    <source>
        <dbReference type="EMBL" id="KKM05957.1"/>
    </source>
</evidence>
<organism evidence="1">
    <name type="scientific">marine sediment metagenome</name>
    <dbReference type="NCBI Taxonomy" id="412755"/>
    <lineage>
        <taxon>unclassified sequences</taxon>
        <taxon>metagenomes</taxon>
        <taxon>ecological metagenomes</taxon>
    </lineage>
</organism>
<name>A0A0F9HRW0_9ZZZZ</name>
<reference evidence="1" key="1">
    <citation type="journal article" date="2015" name="Nature">
        <title>Complex archaea that bridge the gap between prokaryotes and eukaryotes.</title>
        <authorList>
            <person name="Spang A."/>
            <person name="Saw J.H."/>
            <person name="Jorgensen S.L."/>
            <person name="Zaremba-Niedzwiedzka K."/>
            <person name="Martijn J."/>
            <person name="Lind A.E."/>
            <person name="van Eijk R."/>
            <person name="Schleper C."/>
            <person name="Guy L."/>
            <person name="Ettema T.J."/>
        </authorList>
    </citation>
    <scope>NUCLEOTIDE SEQUENCE</scope>
</reference>
<gene>
    <name evidence="1" type="ORF">LCGC14_1748820</name>
</gene>
<comment type="caution">
    <text evidence="1">The sequence shown here is derived from an EMBL/GenBank/DDBJ whole genome shotgun (WGS) entry which is preliminary data.</text>
</comment>
<feature type="non-terminal residue" evidence="1">
    <location>
        <position position="1"/>
    </location>
</feature>
<proteinExistence type="predicted"/>
<dbReference type="AlphaFoldDB" id="A0A0F9HRW0"/>
<protein>
    <submittedName>
        <fullName evidence="1">Uncharacterized protein</fullName>
    </submittedName>
</protein>
<accession>A0A0F9HRW0</accession>